<accession>A0AB33Z4D2</accession>
<dbReference type="RefSeq" id="WP_016389639.1">
    <property type="nucleotide sequence ID" value="NZ_KE646805.1"/>
</dbReference>
<comment type="catalytic activity">
    <reaction evidence="3">
        <text>2 GTP = 3',3'-c-di-GMP + 2 diphosphate</text>
        <dbReference type="Rhea" id="RHEA:24898"/>
        <dbReference type="ChEBI" id="CHEBI:33019"/>
        <dbReference type="ChEBI" id="CHEBI:37565"/>
        <dbReference type="ChEBI" id="CHEBI:58805"/>
        <dbReference type="EC" id="2.7.7.65"/>
    </reaction>
</comment>
<dbReference type="InterPro" id="IPR000160">
    <property type="entry name" value="GGDEF_dom"/>
</dbReference>
<dbReference type="AlphaFoldDB" id="A0AB33Z4D2"/>
<dbReference type="PANTHER" id="PTHR45138">
    <property type="entry name" value="REGULATORY COMPONENTS OF SENSORY TRANSDUCTION SYSTEM"/>
    <property type="match status" value="1"/>
</dbReference>
<dbReference type="InterPro" id="IPR050469">
    <property type="entry name" value="Diguanylate_Cyclase"/>
</dbReference>
<protein>
    <recommendedName>
        <fullName evidence="2">diguanylate cyclase</fullName>
        <ecNumber evidence="2">2.7.7.65</ecNumber>
    </recommendedName>
</protein>
<dbReference type="Proteomes" id="UP000015462">
    <property type="component" value="Unassembled WGS sequence"/>
</dbReference>
<dbReference type="GO" id="GO:1902201">
    <property type="term" value="P:negative regulation of bacterial-type flagellum-dependent cell motility"/>
    <property type="evidence" value="ECO:0007669"/>
    <property type="project" value="TreeGrafter"/>
</dbReference>
<dbReference type="EMBL" id="ASHL01000001">
    <property type="protein sequence ID" value="EPD14073.1"/>
    <property type="molecule type" value="Genomic_DNA"/>
</dbReference>
<keyword evidence="6" id="KW-1185">Reference proteome</keyword>
<reference evidence="5 6" key="1">
    <citation type="journal article" date="2013" name="Genome Announc.">
        <title>Genome Sequence of the Pyrene- and Fluoranthene-Degrading Bacterium Cycloclasticus sp. Strain PY97M.</title>
        <authorList>
            <person name="Cui Z."/>
            <person name="Xu G."/>
            <person name="Li Q."/>
            <person name="Gao W."/>
            <person name="Zheng L."/>
        </authorList>
    </citation>
    <scope>NUCLEOTIDE SEQUENCE [LARGE SCALE GENOMIC DNA]</scope>
    <source>
        <strain evidence="5 6">PY97M</strain>
    </source>
</reference>
<dbReference type="SUPFAM" id="SSF55073">
    <property type="entry name" value="Nucleotide cyclase"/>
    <property type="match status" value="1"/>
</dbReference>
<organism evidence="5 6">
    <name type="scientific">Cycloclasticus pugetii</name>
    <dbReference type="NCBI Taxonomy" id="34068"/>
    <lineage>
        <taxon>Bacteria</taxon>
        <taxon>Pseudomonadati</taxon>
        <taxon>Pseudomonadota</taxon>
        <taxon>Gammaproteobacteria</taxon>
        <taxon>Thiotrichales</taxon>
        <taxon>Piscirickettsiaceae</taxon>
        <taxon>Cycloclasticus</taxon>
    </lineage>
</organism>
<comment type="caution">
    <text evidence="5">The sequence shown here is derived from an EMBL/GenBank/DDBJ whole genome shotgun (WGS) entry which is preliminary data.</text>
</comment>
<dbReference type="InterPro" id="IPR043128">
    <property type="entry name" value="Rev_trsase/Diguanyl_cyclase"/>
</dbReference>
<dbReference type="InterPro" id="IPR029787">
    <property type="entry name" value="Nucleotide_cyclase"/>
</dbReference>
<evidence type="ECO:0000313" key="6">
    <source>
        <dbReference type="Proteomes" id="UP000015462"/>
    </source>
</evidence>
<gene>
    <name evidence="5" type="ORF">L196_01200</name>
</gene>
<dbReference type="Pfam" id="PF00990">
    <property type="entry name" value="GGDEF"/>
    <property type="match status" value="1"/>
</dbReference>
<comment type="cofactor">
    <cofactor evidence="1">
        <name>Mg(2+)</name>
        <dbReference type="ChEBI" id="CHEBI:18420"/>
    </cofactor>
</comment>
<proteinExistence type="predicted"/>
<sequence>MELKKTINSRSNDTSVSQKLKQQDAINHLISALQTTIILDELVPLFSNELLKAVDHSGVIFENPELGIVFQHGSRTNHSCEYSLTIENNSLGKLTFMRRQRFTESELNTIEQFLSVLLYPLKNTLLYSQAIQFAHTDPLTGVLNRSTLRSVFQKEVSLTKRHHSDLSLIMLDLDFFKTVNDRYGHCAGDTALKDVTQCIEKTLRESDYIFRLGGEEFAILLNDTDLKGAELIAERLRTAIESLSILHDDTQFQLTASMGITQYKENDSLGVIMSRSDNALYKAKDSGRNKVVCA</sequence>
<evidence type="ECO:0000256" key="2">
    <source>
        <dbReference type="ARBA" id="ARBA00012528"/>
    </source>
</evidence>
<dbReference type="Gene3D" id="3.30.70.270">
    <property type="match status" value="1"/>
</dbReference>
<dbReference type="EC" id="2.7.7.65" evidence="2"/>
<dbReference type="FunFam" id="3.30.70.270:FF:000001">
    <property type="entry name" value="Diguanylate cyclase domain protein"/>
    <property type="match status" value="1"/>
</dbReference>
<dbReference type="CDD" id="cd01949">
    <property type="entry name" value="GGDEF"/>
    <property type="match status" value="1"/>
</dbReference>
<dbReference type="GO" id="GO:0052621">
    <property type="term" value="F:diguanylate cyclase activity"/>
    <property type="evidence" value="ECO:0007669"/>
    <property type="project" value="UniProtKB-EC"/>
</dbReference>
<dbReference type="PROSITE" id="PS50887">
    <property type="entry name" value="GGDEF"/>
    <property type="match status" value="1"/>
</dbReference>
<dbReference type="GO" id="GO:0043709">
    <property type="term" value="P:cell adhesion involved in single-species biofilm formation"/>
    <property type="evidence" value="ECO:0007669"/>
    <property type="project" value="TreeGrafter"/>
</dbReference>
<name>A0AB33Z4D2_9GAMM</name>
<evidence type="ECO:0000313" key="5">
    <source>
        <dbReference type="EMBL" id="EPD14073.1"/>
    </source>
</evidence>
<dbReference type="PANTHER" id="PTHR45138:SF9">
    <property type="entry name" value="DIGUANYLATE CYCLASE DGCM-RELATED"/>
    <property type="match status" value="1"/>
</dbReference>
<dbReference type="NCBIfam" id="TIGR00254">
    <property type="entry name" value="GGDEF"/>
    <property type="match status" value="1"/>
</dbReference>
<dbReference type="SMART" id="SM00267">
    <property type="entry name" value="GGDEF"/>
    <property type="match status" value="1"/>
</dbReference>
<evidence type="ECO:0000256" key="1">
    <source>
        <dbReference type="ARBA" id="ARBA00001946"/>
    </source>
</evidence>
<evidence type="ECO:0000256" key="3">
    <source>
        <dbReference type="ARBA" id="ARBA00034247"/>
    </source>
</evidence>
<feature type="domain" description="GGDEF" evidence="4">
    <location>
        <begin position="164"/>
        <end position="294"/>
    </location>
</feature>
<evidence type="ECO:0000259" key="4">
    <source>
        <dbReference type="PROSITE" id="PS50887"/>
    </source>
</evidence>
<dbReference type="GO" id="GO:0005886">
    <property type="term" value="C:plasma membrane"/>
    <property type="evidence" value="ECO:0007669"/>
    <property type="project" value="TreeGrafter"/>
</dbReference>